<evidence type="ECO:0000313" key="2">
    <source>
        <dbReference type="EMBL" id="SFY45023.1"/>
    </source>
</evidence>
<dbReference type="Proteomes" id="UP000181909">
    <property type="component" value="Unassembled WGS sequence"/>
</dbReference>
<dbReference type="STRING" id="1893.SAMN02787144_105816"/>
<name>A0A1K2FBA4_STRAR</name>
<sequence length="193" mass="20697">MVEREDSHPDDQSARALQSFLAALWSMVVDEDSYTDGHPSWLEPELRGHQQGSAPAGPEASALQRVLACGVDPDDLTDVVRGVQHEVLYNVCQLLDDPGLLGIGLDHEGAPPAEFRWELVAVRDEEPAGRAPVHGLHSSLDELDPSGRHGEPRGRPIPARLPGHPLHARLAVAHARAGDRIQGGLARRSGGTG</sequence>
<gene>
    <name evidence="2" type="ORF">SAMN02787144_105816</name>
</gene>
<dbReference type="RefSeq" id="WP_256260418.1">
    <property type="nucleotide sequence ID" value="NZ_FPJO01000058.1"/>
</dbReference>
<evidence type="ECO:0000313" key="3">
    <source>
        <dbReference type="Proteomes" id="UP000181909"/>
    </source>
</evidence>
<feature type="compositionally biased region" description="Basic and acidic residues" evidence="1">
    <location>
        <begin position="145"/>
        <end position="154"/>
    </location>
</feature>
<reference evidence="2 3" key="1">
    <citation type="submission" date="2016-11" db="EMBL/GenBank/DDBJ databases">
        <authorList>
            <person name="Jaros S."/>
            <person name="Januszkiewicz K."/>
            <person name="Wedrychowicz H."/>
        </authorList>
    </citation>
    <scope>NUCLEOTIDE SEQUENCE [LARGE SCALE GENOMIC DNA]</scope>
    <source>
        <strain evidence="2 3">OK807</strain>
    </source>
</reference>
<protein>
    <submittedName>
        <fullName evidence="2">Uncharacterized protein</fullName>
    </submittedName>
</protein>
<evidence type="ECO:0000256" key="1">
    <source>
        <dbReference type="SAM" id="MobiDB-lite"/>
    </source>
</evidence>
<feature type="region of interest" description="Disordered" evidence="1">
    <location>
        <begin position="36"/>
        <end position="59"/>
    </location>
</feature>
<proteinExistence type="predicted"/>
<feature type="region of interest" description="Disordered" evidence="1">
    <location>
        <begin position="128"/>
        <end position="163"/>
    </location>
</feature>
<accession>A0A1K2FBA4</accession>
<organism evidence="2 3">
    <name type="scientific">Streptomyces atratus</name>
    <dbReference type="NCBI Taxonomy" id="1893"/>
    <lineage>
        <taxon>Bacteria</taxon>
        <taxon>Bacillati</taxon>
        <taxon>Actinomycetota</taxon>
        <taxon>Actinomycetes</taxon>
        <taxon>Kitasatosporales</taxon>
        <taxon>Streptomycetaceae</taxon>
        <taxon>Streptomyces</taxon>
    </lineage>
</organism>
<dbReference type="EMBL" id="FPJO01000058">
    <property type="protein sequence ID" value="SFY45023.1"/>
    <property type="molecule type" value="Genomic_DNA"/>
</dbReference>
<dbReference type="AlphaFoldDB" id="A0A1K2FBA4"/>